<reference evidence="3 4" key="1">
    <citation type="submission" date="2019-01" db="EMBL/GenBank/DDBJ databases">
        <title>Draft Genome and Complete Hox-Cluster Characterization of the Sterlet Sturgeon (Acipenser ruthenus).</title>
        <authorList>
            <person name="Wei Q."/>
        </authorList>
    </citation>
    <scope>NUCLEOTIDE SEQUENCE [LARGE SCALE GENOMIC DNA]</scope>
    <source>
        <strain evidence="3">WHYD16114868_AA</strain>
        <tissue evidence="3">Blood</tissue>
    </source>
</reference>
<dbReference type="CDD" id="cd06724">
    <property type="entry name" value="PDZ2_Dlg1-2-4-like"/>
    <property type="match status" value="1"/>
</dbReference>
<gene>
    <name evidence="3" type="ORF">EOD39_12771</name>
</gene>
<dbReference type="InterPro" id="IPR036034">
    <property type="entry name" value="PDZ_sf"/>
</dbReference>
<dbReference type="GO" id="GO:0098839">
    <property type="term" value="C:postsynaptic density membrane"/>
    <property type="evidence" value="ECO:0007669"/>
    <property type="project" value="TreeGrafter"/>
</dbReference>
<dbReference type="SMART" id="SM00228">
    <property type="entry name" value="PDZ"/>
    <property type="match status" value="1"/>
</dbReference>
<dbReference type="GO" id="GO:0045197">
    <property type="term" value="P:establishment or maintenance of epithelial cell apical/basal polarity"/>
    <property type="evidence" value="ECO:0007669"/>
    <property type="project" value="TreeGrafter"/>
</dbReference>
<dbReference type="InterPro" id="IPR001478">
    <property type="entry name" value="PDZ"/>
</dbReference>
<dbReference type="InterPro" id="IPR050614">
    <property type="entry name" value="Synaptic_Scaffolding_LAP-MAGUK"/>
</dbReference>
<dbReference type="Proteomes" id="UP000289886">
    <property type="component" value="Unassembled WGS sequence"/>
</dbReference>
<dbReference type="Gene3D" id="2.30.42.10">
    <property type="match status" value="1"/>
</dbReference>
<dbReference type="Pfam" id="PF00595">
    <property type="entry name" value="PDZ"/>
    <property type="match status" value="1"/>
</dbReference>
<dbReference type="GO" id="GO:0035255">
    <property type="term" value="F:ionotropic glutamate receptor binding"/>
    <property type="evidence" value="ECO:0007669"/>
    <property type="project" value="TreeGrafter"/>
</dbReference>
<dbReference type="PROSITE" id="PS50106">
    <property type="entry name" value="PDZ"/>
    <property type="match status" value="1"/>
</dbReference>
<feature type="domain" description="PDZ" evidence="2">
    <location>
        <begin position="2"/>
        <end position="89"/>
    </location>
</feature>
<evidence type="ECO:0000313" key="3">
    <source>
        <dbReference type="EMBL" id="RXM35605.1"/>
    </source>
</evidence>
<dbReference type="Pfam" id="PF10600">
    <property type="entry name" value="PDZ_assoc"/>
    <property type="match status" value="1"/>
</dbReference>
<dbReference type="GO" id="GO:0043005">
    <property type="term" value="C:neuron projection"/>
    <property type="evidence" value="ECO:0007669"/>
    <property type="project" value="TreeGrafter"/>
</dbReference>
<protein>
    <submittedName>
        <fullName evidence="3">Disks large-like 3</fullName>
    </submittedName>
</protein>
<dbReference type="PANTHER" id="PTHR23119">
    <property type="entry name" value="DISCS LARGE"/>
    <property type="match status" value="1"/>
</dbReference>
<keyword evidence="4" id="KW-1185">Reference proteome</keyword>
<dbReference type="GO" id="GO:0099072">
    <property type="term" value="P:regulation of postsynaptic membrane neurotransmitter receptor levels"/>
    <property type="evidence" value="ECO:0007669"/>
    <property type="project" value="TreeGrafter"/>
</dbReference>
<dbReference type="GO" id="GO:0016323">
    <property type="term" value="C:basolateral plasma membrane"/>
    <property type="evidence" value="ECO:0007669"/>
    <property type="project" value="TreeGrafter"/>
</dbReference>
<evidence type="ECO:0000259" key="2">
    <source>
        <dbReference type="PROSITE" id="PS50106"/>
    </source>
</evidence>
<dbReference type="InterPro" id="IPR019583">
    <property type="entry name" value="DLG1-4_PDZ_assoc"/>
</dbReference>
<evidence type="ECO:0000313" key="4">
    <source>
        <dbReference type="Proteomes" id="UP000289886"/>
    </source>
</evidence>
<proteinExistence type="predicted"/>
<dbReference type="PANTHER" id="PTHR23119:SF28">
    <property type="entry name" value="DISKS LARGE HOMOLOG 3"/>
    <property type="match status" value="1"/>
</dbReference>
<dbReference type="GO" id="GO:0031594">
    <property type="term" value="C:neuromuscular junction"/>
    <property type="evidence" value="ECO:0007669"/>
    <property type="project" value="TreeGrafter"/>
</dbReference>
<organism evidence="3 4">
    <name type="scientific">Acipenser ruthenus</name>
    <name type="common">Sterlet sturgeon</name>
    <dbReference type="NCBI Taxonomy" id="7906"/>
    <lineage>
        <taxon>Eukaryota</taxon>
        <taxon>Metazoa</taxon>
        <taxon>Chordata</taxon>
        <taxon>Craniata</taxon>
        <taxon>Vertebrata</taxon>
        <taxon>Euteleostomi</taxon>
        <taxon>Actinopterygii</taxon>
        <taxon>Chondrostei</taxon>
        <taxon>Acipenseriformes</taxon>
        <taxon>Acipenseridae</taxon>
        <taxon>Acipenser</taxon>
    </lineage>
</organism>
<dbReference type="SUPFAM" id="SSF50156">
    <property type="entry name" value="PDZ domain-like"/>
    <property type="match status" value="1"/>
</dbReference>
<dbReference type="GO" id="GO:0043113">
    <property type="term" value="P:receptor clustering"/>
    <property type="evidence" value="ECO:0007669"/>
    <property type="project" value="TreeGrafter"/>
</dbReference>
<dbReference type="AlphaFoldDB" id="A0A444UK92"/>
<name>A0A444UK92_ACIRT</name>
<feature type="region of interest" description="Disordered" evidence="1">
    <location>
        <begin position="166"/>
        <end position="206"/>
    </location>
</feature>
<comment type="caution">
    <text evidence="3">The sequence shown here is derived from an EMBL/GenBank/DDBJ whole genome shotgun (WGS) entry which is preliminary data.</text>
</comment>
<dbReference type="GO" id="GO:0098609">
    <property type="term" value="P:cell-cell adhesion"/>
    <property type="evidence" value="ECO:0007669"/>
    <property type="project" value="TreeGrafter"/>
</dbReference>
<accession>A0A444UK92</accession>
<sequence length="206" mass="22356">MEINLLKGPKGLGFSIAGGIGNQHIPGDNSIYITKIIEAGAAQKDGRLHTGDRLLAVNNINLQDVRHEEAVAALKNTSDMVYLKVAKPGPVHMNDMYAPPDYTSTFPAMVDNHVSHNSNMSYLGGVESKPTYQPPQVTPSRYSPVPRHMIGEDDFTRAEPIYSVVHKQAESSPPSPQLYSRVSREVGPSPAPTVLRPGLAPSSSRY</sequence>
<dbReference type="EMBL" id="SCEB01214389">
    <property type="protein sequence ID" value="RXM35605.1"/>
    <property type="molecule type" value="Genomic_DNA"/>
</dbReference>
<dbReference type="GO" id="GO:0019901">
    <property type="term" value="F:protein kinase binding"/>
    <property type="evidence" value="ECO:0007669"/>
    <property type="project" value="TreeGrafter"/>
</dbReference>
<dbReference type="FunFam" id="2.30.42.10:FF:000091">
    <property type="entry name" value="disks large homolog 1 isoform X8"/>
    <property type="match status" value="1"/>
</dbReference>
<evidence type="ECO:0000256" key="1">
    <source>
        <dbReference type="SAM" id="MobiDB-lite"/>
    </source>
</evidence>
<dbReference type="GO" id="GO:0097120">
    <property type="term" value="P:receptor localization to synapse"/>
    <property type="evidence" value="ECO:0007669"/>
    <property type="project" value="TreeGrafter"/>
</dbReference>
<feature type="region of interest" description="Disordered" evidence="1">
    <location>
        <begin position="125"/>
        <end position="146"/>
    </location>
</feature>
<dbReference type="GO" id="GO:0007268">
    <property type="term" value="P:chemical synaptic transmission"/>
    <property type="evidence" value="ECO:0007669"/>
    <property type="project" value="TreeGrafter"/>
</dbReference>